<reference evidence="2 3" key="1">
    <citation type="submission" date="2023-07" db="EMBL/GenBank/DDBJ databases">
        <title>Comparative genomics of wheat-associated soil bacteria to identify genetic determinants of phenazine resistance.</title>
        <authorList>
            <person name="Mouncey N."/>
        </authorList>
    </citation>
    <scope>NUCLEOTIDE SEQUENCE [LARGE SCALE GENOMIC DNA]</scope>
    <source>
        <strain evidence="2 3">W2I16</strain>
    </source>
</reference>
<gene>
    <name evidence="2" type="ORF">QFZ49_004640</name>
</gene>
<accession>A0ABU0RRT9</accession>
<name>A0ABU0RRT9_9ACTN</name>
<sequence>MRVVLSDELATDIAATPVGELELRRPVSDLPATDPHKQADLAESATPDPSYVVSAGHDAFAASSTCSSNERRNPASSGCSPLPAPHHLRSATPHSALT</sequence>
<evidence type="ECO:0000256" key="1">
    <source>
        <dbReference type="SAM" id="MobiDB-lite"/>
    </source>
</evidence>
<proteinExistence type="predicted"/>
<organism evidence="2 3">
    <name type="scientific">Streptomyces turgidiscabies</name>
    <dbReference type="NCBI Taxonomy" id="85558"/>
    <lineage>
        <taxon>Bacteria</taxon>
        <taxon>Bacillati</taxon>
        <taxon>Actinomycetota</taxon>
        <taxon>Actinomycetes</taxon>
        <taxon>Kitasatosporales</taxon>
        <taxon>Streptomycetaceae</taxon>
        <taxon>Streptomyces</taxon>
    </lineage>
</organism>
<dbReference type="RefSeq" id="WP_307628256.1">
    <property type="nucleotide sequence ID" value="NZ_JAUSZS010000004.1"/>
</dbReference>
<feature type="region of interest" description="Disordered" evidence="1">
    <location>
        <begin position="24"/>
        <end position="98"/>
    </location>
</feature>
<dbReference type="EMBL" id="JAUSZS010000004">
    <property type="protein sequence ID" value="MDQ0934700.1"/>
    <property type="molecule type" value="Genomic_DNA"/>
</dbReference>
<keyword evidence="3" id="KW-1185">Reference proteome</keyword>
<dbReference type="Proteomes" id="UP001223072">
    <property type="component" value="Unassembled WGS sequence"/>
</dbReference>
<evidence type="ECO:0000313" key="3">
    <source>
        <dbReference type="Proteomes" id="UP001223072"/>
    </source>
</evidence>
<feature type="compositionally biased region" description="Polar residues" evidence="1">
    <location>
        <begin position="62"/>
        <end position="79"/>
    </location>
</feature>
<evidence type="ECO:0000313" key="2">
    <source>
        <dbReference type="EMBL" id="MDQ0934700.1"/>
    </source>
</evidence>
<protein>
    <submittedName>
        <fullName evidence="2">Uncharacterized protein</fullName>
    </submittedName>
</protein>
<comment type="caution">
    <text evidence="2">The sequence shown here is derived from an EMBL/GenBank/DDBJ whole genome shotgun (WGS) entry which is preliminary data.</text>
</comment>